<gene>
    <name evidence="14" type="primary">gndA</name>
    <name evidence="14" type="ORF">K7C98_00560</name>
</gene>
<comment type="pathway">
    <text evidence="2 11 12">Carbohydrate degradation; pentose phosphate pathway; D-ribulose 5-phosphate from D-glucose 6-phosphate (oxidative stage): step 3/3.</text>
</comment>
<comment type="function">
    <text evidence="1 11">Catalyzes the oxidative decarboxylation of 6-phosphogluconate to ribulose 5-phosphate and CO(2), with concomitant reduction of NADP to NADPH.</text>
</comment>
<dbReference type="RefSeq" id="WP_224189492.1">
    <property type="nucleotide sequence ID" value="NZ_JAIRAU010000001.1"/>
</dbReference>
<dbReference type="Pfam" id="PF03446">
    <property type="entry name" value="NAD_binding_2"/>
    <property type="match status" value="1"/>
</dbReference>
<protein>
    <recommendedName>
        <fullName evidence="6 11">6-phosphogluconate dehydrogenase, decarboxylating</fullName>
        <ecNumber evidence="5 11">1.1.1.44</ecNumber>
    </recommendedName>
</protein>
<evidence type="ECO:0000256" key="1">
    <source>
        <dbReference type="ARBA" id="ARBA00002526"/>
    </source>
</evidence>
<dbReference type="Gene3D" id="3.40.50.720">
    <property type="entry name" value="NAD(P)-binding Rossmann-like Domain"/>
    <property type="match status" value="1"/>
</dbReference>
<dbReference type="Pfam" id="PF00393">
    <property type="entry name" value="6PGD"/>
    <property type="match status" value="1"/>
</dbReference>
<sequence>MSDTGLCDLAVVGLGVMGGNLARNFASRGLRVAGYQRTVEHAHALAAAHPEAHLRVASSLAELVGMLERPRRIVLMVNAGPAVDSVLDQLDPLLEDGDIVVDGGNSLYTDTDRRVARAEARPWRFVGMGVSGGAEGALLGPSIMPGGDRYAWERLRHPLEAIAARSPSGVCVTYCGRGSAGHFVKMVHNGIEYGDMQLIAEVASLMREGMGWPWGQVADTFAGWNRGELESYLIEITADILRAPDPQNPGALLIDAILDRAGQKGTGKWTVVAAAEHGVPIPTIAAAVDARLLSAAKDLRERAEAALRPSRGVVQGVSPDDLRDALYAAKIASYTQGFALLQAASEARDYGTNLAEIARIWTGGCIIRAAFLERIRASFAPASRPSGPEGSERPELLVLAPDFAADVARRLPGWRRVVAAAAAAGHPIPGLAASLAWFDTLTRSRGSASLIQAQRDYFGSHTYERVDAPGVFVHTEWPRSSQ</sequence>
<dbReference type="SUPFAM" id="SSF48179">
    <property type="entry name" value="6-phosphogluconate dehydrogenase C-terminal domain-like"/>
    <property type="match status" value="1"/>
</dbReference>
<reference evidence="14" key="1">
    <citation type="submission" date="2021-08" db="EMBL/GenBank/DDBJ databases">
        <authorList>
            <person name="Stevens D.C."/>
        </authorList>
    </citation>
    <scope>NUCLEOTIDE SEQUENCE</scope>
    <source>
        <strain evidence="14">DSM 53165</strain>
    </source>
</reference>
<feature type="domain" description="6-phosphogluconate dehydrogenase C-terminal" evidence="13">
    <location>
        <begin position="181"/>
        <end position="478"/>
    </location>
</feature>
<dbReference type="EMBL" id="JAIRAU010000001">
    <property type="protein sequence ID" value="MBZ5707729.1"/>
    <property type="molecule type" value="Genomic_DNA"/>
</dbReference>
<keyword evidence="11 12" id="KW-0521">NADP</keyword>
<comment type="subunit">
    <text evidence="4 11">Homodimer.</text>
</comment>
<dbReference type="PIRSF" id="PIRSF000109">
    <property type="entry name" value="6PGD"/>
    <property type="match status" value="1"/>
</dbReference>
<evidence type="ECO:0000256" key="11">
    <source>
        <dbReference type="PIRNR" id="PIRNR000109"/>
    </source>
</evidence>
<evidence type="ECO:0000256" key="10">
    <source>
        <dbReference type="ARBA" id="ARBA00048640"/>
    </source>
</evidence>
<dbReference type="InterPro" id="IPR006114">
    <property type="entry name" value="6PGDH_C"/>
</dbReference>
<evidence type="ECO:0000256" key="5">
    <source>
        <dbReference type="ARBA" id="ARBA00013011"/>
    </source>
</evidence>
<comment type="catalytic activity">
    <reaction evidence="10 11 12">
        <text>6-phospho-D-gluconate + NADP(+) = D-ribulose 5-phosphate + CO2 + NADPH</text>
        <dbReference type="Rhea" id="RHEA:10116"/>
        <dbReference type="ChEBI" id="CHEBI:16526"/>
        <dbReference type="ChEBI" id="CHEBI:57783"/>
        <dbReference type="ChEBI" id="CHEBI:58121"/>
        <dbReference type="ChEBI" id="CHEBI:58349"/>
        <dbReference type="ChEBI" id="CHEBI:58759"/>
        <dbReference type="EC" id="1.1.1.44"/>
    </reaction>
</comment>
<dbReference type="InterPro" id="IPR008927">
    <property type="entry name" value="6-PGluconate_DH-like_C_sf"/>
</dbReference>
<proteinExistence type="inferred from homology"/>
<dbReference type="InterPro" id="IPR006113">
    <property type="entry name" value="6PGDH_Gnd/GntZ"/>
</dbReference>
<evidence type="ECO:0000256" key="8">
    <source>
        <dbReference type="ARBA" id="ARBA00023064"/>
    </source>
</evidence>
<name>A0ABS7THN7_9BACT</name>
<dbReference type="Gene3D" id="1.20.5.320">
    <property type="entry name" value="6-Phosphogluconate Dehydrogenase, domain 3"/>
    <property type="match status" value="1"/>
</dbReference>
<keyword evidence="8 12" id="KW-0311">Gluconate utilization</keyword>
<dbReference type="EC" id="1.1.1.44" evidence="5 11"/>
<dbReference type="Gene3D" id="1.10.1040.10">
    <property type="entry name" value="N-(1-d-carboxylethyl)-l-norvaline Dehydrogenase, domain 2"/>
    <property type="match status" value="1"/>
</dbReference>
<dbReference type="Proteomes" id="UP001139031">
    <property type="component" value="Unassembled WGS sequence"/>
</dbReference>
<dbReference type="InterPro" id="IPR036291">
    <property type="entry name" value="NAD(P)-bd_dom_sf"/>
</dbReference>
<dbReference type="InterPro" id="IPR006183">
    <property type="entry name" value="Pgluconate_DH"/>
</dbReference>
<dbReference type="GO" id="GO:0004616">
    <property type="term" value="F:phosphogluconate dehydrogenase (decarboxylating) activity"/>
    <property type="evidence" value="ECO:0007669"/>
    <property type="project" value="UniProtKB-EC"/>
</dbReference>
<dbReference type="InterPro" id="IPR013328">
    <property type="entry name" value="6PGD_dom2"/>
</dbReference>
<dbReference type="PRINTS" id="PR00076">
    <property type="entry name" value="6PGDHDRGNASE"/>
</dbReference>
<dbReference type="InterPro" id="IPR006115">
    <property type="entry name" value="6PGDH_NADP-bd"/>
</dbReference>
<keyword evidence="9 11" id="KW-0570">Pentose shunt</keyword>
<dbReference type="NCBIfam" id="NF006765">
    <property type="entry name" value="PRK09287.1"/>
    <property type="match status" value="1"/>
</dbReference>
<evidence type="ECO:0000313" key="14">
    <source>
        <dbReference type="EMBL" id="MBZ5707729.1"/>
    </source>
</evidence>
<comment type="similarity">
    <text evidence="3 11 12">Belongs to the 6-phosphogluconate dehydrogenase family.</text>
</comment>
<comment type="caution">
    <text evidence="14">The sequence shown here is derived from an EMBL/GenBank/DDBJ whole genome shotgun (WGS) entry which is preliminary data.</text>
</comment>
<evidence type="ECO:0000256" key="2">
    <source>
        <dbReference type="ARBA" id="ARBA00004874"/>
    </source>
</evidence>
<evidence type="ECO:0000256" key="6">
    <source>
        <dbReference type="ARBA" id="ARBA00018193"/>
    </source>
</evidence>
<evidence type="ECO:0000256" key="7">
    <source>
        <dbReference type="ARBA" id="ARBA00023002"/>
    </source>
</evidence>
<dbReference type="PANTHER" id="PTHR11811">
    <property type="entry name" value="6-PHOSPHOGLUCONATE DEHYDROGENASE"/>
    <property type="match status" value="1"/>
</dbReference>
<dbReference type="NCBIfam" id="TIGR00873">
    <property type="entry name" value="gnd"/>
    <property type="match status" value="1"/>
</dbReference>
<evidence type="ECO:0000256" key="4">
    <source>
        <dbReference type="ARBA" id="ARBA00011738"/>
    </source>
</evidence>
<evidence type="ECO:0000256" key="12">
    <source>
        <dbReference type="RuleBase" id="RU000485"/>
    </source>
</evidence>
<dbReference type="SUPFAM" id="SSF51735">
    <property type="entry name" value="NAD(P)-binding Rossmann-fold domains"/>
    <property type="match status" value="1"/>
</dbReference>
<evidence type="ECO:0000259" key="13">
    <source>
        <dbReference type="SMART" id="SM01350"/>
    </source>
</evidence>
<keyword evidence="7 11" id="KW-0560">Oxidoreductase</keyword>
<accession>A0ABS7THN7</accession>
<evidence type="ECO:0000256" key="3">
    <source>
        <dbReference type="ARBA" id="ARBA00008419"/>
    </source>
</evidence>
<evidence type="ECO:0000256" key="9">
    <source>
        <dbReference type="ARBA" id="ARBA00023126"/>
    </source>
</evidence>
<organism evidence="14 15">
    <name type="scientific">Nannocystis pusilla</name>
    <dbReference type="NCBI Taxonomy" id="889268"/>
    <lineage>
        <taxon>Bacteria</taxon>
        <taxon>Pseudomonadati</taxon>
        <taxon>Myxococcota</taxon>
        <taxon>Polyangia</taxon>
        <taxon>Nannocystales</taxon>
        <taxon>Nannocystaceae</taxon>
        <taxon>Nannocystis</taxon>
    </lineage>
</organism>
<keyword evidence="15" id="KW-1185">Reference proteome</keyword>
<dbReference type="PROSITE" id="PS00461">
    <property type="entry name" value="6PGD"/>
    <property type="match status" value="1"/>
</dbReference>
<dbReference type="SMART" id="SM01350">
    <property type="entry name" value="6PGD"/>
    <property type="match status" value="1"/>
</dbReference>
<dbReference type="InterPro" id="IPR006184">
    <property type="entry name" value="6PGdom_BS"/>
</dbReference>
<evidence type="ECO:0000313" key="15">
    <source>
        <dbReference type="Proteomes" id="UP001139031"/>
    </source>
</evidence>